<evidence type="ECO:0000256" key="1">
    <source>
        <dbReference type="SAM" id="SignalP"/>
    </source>
</evidence>
<keyword evidence="1" id="KW-0732">Signal</keyword>
<dbReference type="Proteomes" id="UP000694569">
    <property type="component" value="Unplaced"/>
</dbReference>
<evidence type="ECO:0000313" key="3">
    <source>
        <dbReference type="Ensembl" id="ENSLLEP00000018372.1"/>
    </source>
</evidence>
<dbReference type="Gene3D" id="3.10.20.90">
    <property type="entry name" value="Phosphatidylinositol 3-kinase Catalytic Subunit, Chain A, domain 1"/>
    <property type="match status" value="1"/>
</dbReference>
<dbReference type="InterPro" id="IPR029071">
    <property type="entry name" value="Ubiquitin-like_domsf"/>
</dbReference>
<dbReference type="GeneTree" id="ENSGT00390000002628"/>
<dbReference type="PANTHER" id="PTHR14942:SF0">
    <property type="entry name" value="U11_U12 SMALL NUCLEAR RIBONUCLEOPROTEIN 25 KDA PROTEIN"/>
    <property type="match status" value="1"/>
</dbReference>
<feature type="chain" id="PRO_5034459534" description="SNRNP25 ubiquitin-like domain-containing protein" evidence="1">
    <location>
        <begin position="18"/>
        <end position="140"/>
    </location>
</feature>
<name>A0A8C5MX33_9ANUR</name>
<dbReference type="AlphaFoldDB" id="A0A8C5MX33"/>
<keyword evidence="4" id="KW-1185">Reference proteome</keyword>
<reference evidence="3" key="2">
    <citation type="submission" date="2025-09" db="UniProtKB">
        <authorList>
            <consortium name="Ensembl"/>
        </authorList>
    </citation>
    <scope>IDENTIFICATION</scope>
</reference>
<sequence>MFLFCLFYFADILHVLCFFPFVTLEEINSQIALEFGQAMTVKICKASGEVMPVVIVQNATVLDLKRAIQRYIQLKHQREGGIQHIKIGCDVLRDPVPCFIIGYIRAQNFRSQATSQALRVTRHQLPHPTLPLTLPLNTPS</sequence>
<dbReference type="SUPFAM" id="SSF54236">
    <property type="entry name" value="Ubiquitin-like"/>
    <property type="match status" value="1"/>
</dbReference>
<dbReference type="PANTHER" id="PTHR14942">
    <property type="entry name" value="U11/U12 SMALL NUCLEAR RIBONUCLEOPROTEIN 25 KDA PROTEIN"/>
    <property type="match status" value="1"/>
</dbReference>
<feature type="domain" description="SNRNP25 ubiquitin-like" evidence="2">
    <location>
        <begin position="39"/>
        <end position="85"/>
    </location>
</feature>
<protein>
    <recommendedName>
        <fullName evidence="2">SNRNP25 ubiquitin-like domain-containing protein</fullName>
    </recommendedName>
</protein>
<dbReference type="Ensembl" id="ENSLLET00000019096.1">
    <property type="protein sequence ID" value="ENSLLEP00000018372.1"/>
    <property type="gene ID" value="ENSLLEG00000011637.1"/>
</dbReference>
<dbReference type="Pfam" id="PF18036">
    <property type="entry name" value="Ubiquitin_4"/>
    <property type="match status" value="1"/>
</dbReference>
<reference evidence="3" key="1">
    <citation type="submission" date="2025-08" db="UniProtKB">
        <authorList>
            <consortium name="Ensembl"/>
        </authorList>
    </citation>
    <scope>IDENTIFICATION</scope>
</reference>
<dbReference type="InterPro" id="IPR039690">
    <property type="entry name" value="SNRNP25"/>
</dbReference>
<dbReference type="InterPro" id="IPR040610">
    <property type="entry name" value="SNRNP25_ubiquitin"/>
</dbReference>
<feature type="signal peptide" evidence="1">
    <location>
        <begin position="1"/>
        <end position="17"/>
    </location>
</feature>
<accession>A0A8C5MX33</accession>
<evidence type="ECO:0000259" key="2">
    <source>
        <dbReference type="Pfam" id="PF18036"/>
    </source>
</evidence>
<organism evidence="3 4">
    <name type="scientific">Leptobrachium leishanense</name>
    <name type="common">Leishan spiny toad</name>
    <dbReference type="NCBI Taxonomy" id="445787"/>
    <lineage>
        <taxon>Eukaryota</taxon>
        <taxon>Metazoa</taxon>
        <taxon>Chordata</taxon>
        <taxon>Craniata</taxon>
        <taxon>Vertebrata</taxon>
        <taxon>Euteleostomi</taxon>
        <taxon>Amphibia</taxon>
        <taxon>Batrachia</taxon>
        <taxon>Anura</taxon>
        <taxon>Pelobatoidea</taxon>
        <taxon>Megophryidae</taxon>
        <taxon>Leptobrachium</taxon>
    </lineage>
</organism>
<evidence type="ECO:0000313" key="4">
    <source>
        <dbReference type="Proteomes" id="UP000694569"/>
    </source>
</evidence>
<dbReference type="GO" id="GO:0000398">
    <property type="term" value="P:mRNA splicing, via spliceosome"/>
    <property type="evidence" value="ECO:0007669"/>
    <property type="project" value="InterPro"/>
</dbReference>
<dbReference type="GO" id="GO:0005689">
    <property type="term" value="C:U12-type spliceosomal complex"/>
    <property type="evidence" value="ECO:0007669"/>
    <property type="project" value="TreeGrafter"/>
</dbReference>
<proteinExistence type="predicted"/>